<accession>A0A0E9TFA7</accession>
<dbReference type="AlphaFoldDB" id="A0A0E9TFA7"/>
<reference evidence="1" key="1">
    <citation type="submission" date="2014-11" db="EMBL/GenBank/DDBJ databases">
        <authorList>
            <person name="Amaro Gonzalez C."/>
        </authorList>
    </citation>
    <scope>NUCLEOTIDE SEQUENCE</scope>
</reference>
<evidence type="ECO:0000313" key="1">
    <source>
        <dbReference type="EMBL" id="JAH52261.1"/>
    </source>
</evidence>
<dbReference type="EMBL" id="GBXM01056316">
    <property type="protein sequence ID" value="JAH52261.1"/>
    <property type="molecule type" value="Transcribed_RNA"/>
</dbReference>
<name>A0A0E9TFA7_ANGAN</name>
<proteinExistence type="predicted"/>
<sequence length="34" mass="3708">MLSLRITGAHCRSYTPGLMRPTVSCCCFAPGHQL</sequence>
<protein>
    <submittedName>
        <fullName evidence="1">Uncharacterized protein</fullName>
    </submittedName>
</protein>
<organism evidence="1">
    <name type="scientific">Anguilla anguilla</name>
    <name type="common">European freshwater eel</name>
    <name type="synonym">Muraena anguilla</name>
    <dbReference type="NCBI Taxonomy" id="7936"/>
    <lineage>
        <taxon>Eukaryota</taxon>
        <taxon>Metazoa</taxon>
        <taxon>Chordata</taxon>
        <taxon>Craniata</taxon>
        <taxon>Vertebrata</taxon>
        <taxon>Euteleostomi</taxon>
        <taxon>Actinopterygii</taxon>
        <taxon>Neopterygii</taxon>
        <taxon>Teleostei</taxon>
        <taxon>Anguilliformes</taxon>
        <taxon>Anguillidae</taxon>
        <taxon>Anguilla</taxon>
    </lineage>
</organism>
<reference evidence="1" key="2">
    <citation type="journal article" date="2015" name="Fish Shellfish Immunol.">
        <title>Early steps in the European eel (Anguilla anguilla)-Vibrio vulnificus interaction in the gills: Role of the RtxA13 toxin.</title>
        <authorList>
            <person name="Callol A."/>
            <person name="Pajuelo D."/>
            <person name="Ebbesson L."/>
            <person name="Teles M."/>
            <person name="MacKenzie S."/>
            <person name="Amaro C."/>
        </authorList>
    </citation>
    <scope>NUCLEOTIDE SEQUENCE</scope>
</reference>